<keyword evidence="3" id="KW-0812">Transmembrane</keyword>
<dbReference type="SUPFAM" id="SSF48403">
    <property type="entry name" value="Ankyrin repeat"/>
    <property type="match status" value="2"/>
</dbReference>
<feature type="domain" description="PGG" evidence="4">
    <location>
        <begin position="615"/>
        <end position="727"/>
    </location>
</feature>
<dbReference type="AlphaFoldDB" id="A0AAN7QCY5"/>
<dbReference type="PANTHER" id="PTHR24177">
    <property type="entry name" value="CASKIN"/>
    <property type="match status" value="1"/>
</dbReference>
<evidence type="ECO:0000313" key="6">
    <source>
        <dbReference type="Proteomes" id="UP001345219"/>
    </source>
</evidence>
<keyword evidence="3" id="KW-1133">Transmembrane helix</keyword>
<feature type="transmembrane region" description="Helical" evidence="3">
    <location>
        <begin position="703"/>
        <end position="728"/>
    </location>
</feature>
<dbReference type="Pfam" id="PF13962">
    <property type="entry name" value="PGG"/>
    <property type="match status" value="1"/>
</dbReference>
<dbReference type="InterPro" id="IPR036770">
    <property type="entry name" value="Ankyrin_rpt-contain_sf"/>
</dbReference>
<dbReference type="Pfam" id="PF12796">
    <property type="entry name" value="Ank_2"/>
    <property type="match status" value="1"/>
</dbReference>
<dbReference type="InterPro" id="IPR002110">
    <property type="entry name" value="Ankyrin_rpt"/>
</dbReference>
<dbReference type="Proteomes" id="UP001345219">
    <property type="component" value="Chromosome 11"/>
</dbReference>
<accession>A0AAN7QCY5</accession>
<feature type="repeat" description="ANK" evidence="1">
    <location>
        <begin position="93"/>
        <end position="125"/>
    </location>
</feature>
<sequence>MPKEEEAKHAQAPILRLCCSKLWRYKLLGRCTKEQMCTVAIQPTSFQESGTAAMDIEDIKKLLFSSAMKGKWEDVVRIYQNCSAARFTKITRTGETALHVAVSDGQENTVVGLLGCIANAGAADHGSIKDVLEIKNDNGNTALHYAAMVGSVKMCECIARQHPGLVGFCNNNGETPLFFAAFHGKKEVFMMLHGLSGPAGDSSCCQRQDGWTVLHSAINGEYFDLAFQIIHLYEDLVHSVNKEGLSPLHLLAMKASSFRSGKHLSWWRNLIYHCIFVDQLKVERRDYQAPSVANSTKHKAAYFPQNYGTCIEFYKLIKTIFRSATSGRRSLLGCCKKSENGNTSTGIDPPTELPVHHGIATIDTAQDTAYFFPSNYWTCFEFIKLFSKVMLILLGQGSDYIKKIREKKEKNTWSVQVMNELVRKSLPCEYAQCKGVSHGVIHRHGKQETSTPSSSETKQGGGDKPHHSKDAQGETAILLAAKNGITEMVEKILEDFPVAIHDMNSEHKNIVLLAVENRQPHVYELLLRRNILTDNIFRQVDSNGNNALHLAAMLRDYKPWLIPGAALQMQWEIKWFKFVKTSMPPHFFDTYNKEGKTARTIFTETHRDLLRSGRDWLTSTSESCSVVAALIATVAFATSTAVPGGVREENGMPRFEDQPAFDIFAISSLVALCFSVTSVVLFLSILTSRYQEKDFGRDLPKKLLVGLTSLFVSIASMLVSFCAGHFFVLKDKLKYAAFPVYAVTCLPVTLFAMAQFPLYLDLIWATFKKVPQRSYK</sequence>
<dbReference type="Gene3D" id="1.25.40.20">
    <property type="entry name" value="Ankyrin repeat-containing domain"/>
    <property type="match status" value="2"/>
</dbReference>
<evidence type="ECO:0000256" key="3">
    <source>
        <dbReference type="SAM" id="Phobius"/>
    </source>
</evidence>
<keyword evidence="3" id="KW-0472">Membrane</keyword>
<evidence type="ECO:0000313" key="5">
    <source>
        <dbReference type="EMBL" id="KAK4763996.1"/>
    </source>
</evidence>
<keyword evidence="6" id="KW-1185">Reference proteome</keyword>
<protein>
    <recommendedName>
        <fullName evidence="4">PGG domain-containing protein</fullName>
    </recommendedName>
</protein>
<evidence type="ECO:0000256" key="1">
    <source>
        <dbReference type="PROSITE-ProRule" id="PRU00023"/>
    </source>
</evidence>
<feature type="transmembrane region" description="Helical" evidence="3">
    <location>
        <begin position="663"/>
        <end position="683"/>
    </location>
</feature>
<dbReference type="EMBL" id="JAXIOK010000008">
    <property type="protein sequence ID" value="KAK4763996.1"/>
    <property type="molecule type" value="Genomic_DNA"/>
</dbReference>
<name>A0AAN7QCY5_9MYRT</name>
<feature type="compositionally biased region" description="Basic and acidic residues" evidence="2">
    <location>
        <begin position="461"/>
        <end position="471"/>
    </location>
</feature>
<feature type="compositionally biased region" description="Polar residues" evidence="2">
    <location>
        <begin position="448"/>
        <end position="458"/>
    </location>
</feature>
<organism evidence="5 6">
    <name type="scientific">Trapa incisa</name>
    <dbReference type="NCBI Taxonomy" id="236973"/>
    <lineage>
        <taxon>Eukaryota</taxon>
        <taxon>Viridiplantae</taxon>
        <taxon>Streptophyta</taxon>
        <taxon>Embryophyta</taxon>
        <taxon>Tracheophyta</taxon>
        <taxon>Spermatophyta</taxon>
        <taxon>Magnoliopsida</taxon>
        <taxon>eudicotyledons</taxon>
        <taxon>Gunneridae</taxon>
        <taxon>Pentapetalae</taxon>
        <taxon>rosids</taxon>
        <taxon>malvids</taxon>
        <taxon>Myrtales</taxon>
        <taxon>Lythraceae</taxon>
        <taxon>Trapa</taxon>
    </lineage>
</organism>
<comment type="caution">
    <text evidence="5">The sequence shown here is derived from an EMBL/GenBank/DDBJ whole genome shotgun (WGS) entry which is preliminary data.</text>
</comment>
<evidence type="ECO:0000256" key="2">
    <source>
        <dbReference type="SAM" id="MobiDB-lite"/>
    </source>
</evidence>
<dbReference type="GO" id="GO:0016020">
    <property type="term" value="C:membrane"/>
    <property type="evidence" value="ECO:0007669"/>
    <property type="project" value="TreeGrafter"/>
</dbReference>
<evidence type="ECO:0000259" key="4">
    <source>
        <dbReference type="Pfam" id="PF13962"/>
    </source>
</evidence>
<gene>
    <name evidence="5" type="ORF">SAY87_013434</name>
</gene>
<feature type="transmembrane region" description="Helical" evidence="3">
    <location>
        <begin position="740"/>
        <end position="767"/>
    </location>
</feature>
<reference evidence="5 6" key="1">
    <citation type="journal article" date="2023" name="Hortic Res">
        <title>Pangenome of water caltrop reveals structural variations and asymmetric subgenome divergence after allopolyploidization.</title>
        <authorList>
            <person name="Zhang X."/>
            <person name="Chen Y."/>
            <person name="Wang L."/>
            <person name="Yuan Y."/>
            <person name="Fang M."/>
            <person name="Shi L."/>
            <person name="Lu R."/>
            <person name="Comes H.P."/>
            <person name="Ma Y."/>
            <person name="Chen Y."/>
            <person name="Huang G."/>
            <person name="Zhou Y."/>
            <person name="Zheng Z."/>
            <person name="Qiu Y."/>
        </authorList>
    </citation>
    <scope>NUCLEOTIDE SEQUENCE [LARGE SCALE GENOMIC DNA]</scope>
    <source>
        <tissue evidence="5">Roots</tissue>
    </source>
</reference>
<dbReference type="InterPro" id="IPR026961">
    <property type="entry name" value="PGG_dom"/>
</dbReference>
<keyword evidence="1" id="KW-0040">ANK repeat</keyword>
<dbReference type="PROSITE" id="PS50088">
    <property type="entry name" value="ANK_REPEAT"/>
    <property type="match status" value="1"/>
</dbReference>
<dbReference type="PANTHER" id="PTHR24177:SF103">
    <property type="entry name" value="PGG DOMAIN-CONTAINING PROTEIN"/>
    <property type="match status" value="1"/>
</dbReference>
<proteinExistence type="predicted"/>
<dbReference type="SMART" id="SM00248">
    <property type="entry name" value="ANK"/>
    <property type="match status" value="6"/>
</dbReference>
<feature type="region of interest" description="Disordered" evidence="2">
    <location>
        <begin position="442"/>
        <end position="471"/>
    </location>
</feature>